<dbReference type="Gene3D" id="3.40.50.720">
    <property type="entry name" value="NAD(P)-binding Rossmann-like Domain"/>
    <property type="match status" value="1"/>
</dbReference>
<dbReference type="InterPro" id="IPR049625">
    <property type="entry name" value="Glyco_transf_61_cat"/>
</dbReference>
<organism evidence="5 6">
    <name type="scientific">Clydaea vesicula</name>
    <dbReference type="NCBI Taxonomy" id="447962"/>
    <lineage>
        <taxon>Eukaryota</taxon>
        <taxon>Fungi</taxon>
        <taxon>Fungi incertae sedis</taxon>
        <taxon>Chytridiomycota</taxon>
        <taxon>Chytridiomycota incertae sedis</taxon>
        <taxon>Chytridiomycetes</taxon>
        <taxon>Lobulomycetales</taxon>
        <taxon>Lobulomycetaceae</taxon>
        <taxon>Clydaea</taxon>
    </lineage>
</organism>
<evidence type="ECO:0000256" key="3">
    <source>
        <dbReference type="ARBA" id="ARBA00023002"/>
    </source>
</evidence>
<keyword evidence="2" id="KW-0521">NADP</keyword>
<dbReference type="InterPro" id="IPR036291">
    <property type="entry name" value="NAD(P)-bd_dom_sf"/>
</dbReference>
<feature type="non-terminal residue" evidence="5">
    <location>
        <position position="1134"/>
    </location>
</feature>
<reference evidence="5" key="1">
    <citation type="submission" date="2020-05" db="EMBL/GenBank/DDBJ databases">
        <title>Phylogenomic resolution of chytrid fungi.</title>
        <authorList>
            <person name="Stajich J.E."/>
            <person name="Amses K."/>
            <person name="Simmons R."/>
            <person name="Seto K."/>
            <person name="Myers J."/>
            <person name="Bonds A."/>
            <person name="Quandt C.A."/>
            <person name="Barry K."/>
            <person name="Liu P."/>
            <person name="Grigoriev I."/>
            <person name="Longcore J.E."/>
            <person name="James T.Y."/>
        </authorList>
    </citation>
    <scope>NUCLEOTIDE SEQUENCE</scope>
    <source>
        <strain evidence="5">JEL0476</strain>
    </source>
</reference>
<comment type="caution">
    <text evidence="5">The sequence shown here is derived from an EMBL/GenBank/DDBJ whole genome shotgun (WGS) entry which is preliminary data.</text>
</comment>
<dbReference type="PANTHER" id="PTHR42901:SF1">
    <property type="entry name" value="ALCOHOL DEHYDROGENASE"/>
    <property type="match status" value="1"/>
</dbReference>
<evidence type="ECO:0000313" key="6">
    <source>
        <dbReference type="Proteomes" id="UP001211065"/>
    </source>
</evidence>
<evidence type="ECO:0000256" key="2">
    <source>
        <dbReference type="ARBA" id="ARBA00022857"/>
    </source>
</evidence>
<keyword evidence="6" id="KW-1185">Reference proteome</keyword>
<dbReference type="PANTHER" id="PTHR42901">
    <property type="entry name" value="ALCOHOL DEHYDROGENASE"/>
    <property type="match status" value="1"/>
</dbReference>
<dbReference type="AlphaFoldDB" id="A0AAD5TY08"/>
<dbReference type="Pfam" id="PF04577">
    <property type="entry name" value="Glyco_transf_61"/>
    <property type="match status" value="1"/>
</dbReference>
<keyword evidence="3" id="KW-0560">Oxidoreductase</keyword>
<dbReference type="InterPro" id="IPR020904">
    <property type="entry name" value="Sc_DH/Rdtase_CS"/>
</dbReference>
<dbReference type="GO" id="GO:0016757">
    <property type="term" value="F:glycosyltransferase activity"/>
    <property type="evidence" value="ECO:0007669"/>
    <property type="project" value="InterPro"/>
</dbReference>
<dbReference type="PROSITE" id="PS00061">
    <property type="entry name" value="ADH_SHORT"/>
    <property type="match status" value="1"/>
</dbReference>
<dbReference type="EMBL" id="JADGJW010000582">
    <property type="protein sequence ID" value="KAJ3214924.1"/>
    <property type="molecule type" value="Genomic_DNA"/>
</dbReference>
<comment type="similarity">
    <text evidence="1">Belongs to the short-chain dehydrogenases/reductases (SDR) family.</text>
</comment>
<dbReference type="PRINTS" id="PR00081">
    <property type="entry name" value="GDHRDH"/>
</dbReference>
<dbReference type="Proteomes" id="UP001211065">
    <property type="component" value="Unassembled WGS sequence"/>
</dbReference>
<dbReference type="Pfam" id="PF00106">
    <property type="entry name" value="adh_short"/>
    <property type="match status" value="1"/>
</dbReference>
<name>A0AAD5TY08_9FUNG</name>
<dbReference type="GO" id="GO:0016491">
    <property type="term" value="F:oxidoreductase activity"/>
    <property type="evidence" value="ECO:0007669"/>
    <property type="project" value="UniProtKB-KW"/>
</dbReference>
<dbReference type="InterPro" id="IPR002347">
    <property type="entry name" value="SDR_fam"/>
</dbReference>
<sequence length="1134" mass="131030">NLQSKYNATWALVTGGSSGIGLSIVKKLAKQNINVVVVALDDELLKNSEKELKSEFSTVEFKFVGVNLGAQNPEDYMIPMVKATEGLDVNLVFNNAGYIQVGLFSFTDSKQISANINCNAISGVNITHHFSKEMIKKNLPGLISFTSSPGGFMGSPMASLYSSTKSFLTSFASSIAGELKDENIDVVVVHPSPTNTGFYKNAGLLTALKFFQSTATDPSVIADSIFKSAGRCVIVDQGYYTILNRIFLKFFDVTVMTELMTAFVNGQSDFKDVRILTGIGHGSHSFRLNFILEKSNLTTVALPTTTSIISEKQPLFNQIEQKKKLNNTVTVDGHEIPTKKKFNLLENTSKQYEIDVFLEDPPESFNLPDDTEYVMEPTSFFSVLWSNLFRTIYSGVGAWYTQMYYNVFFLDHHRFVLIDNDPHPTKFLAVLSVVTKFPVEFLDSINNTIFRAGVMGISKDVQVAEIDDEIYFEERFELRKKVFRDFCDHLKEKILNFEDFENYGHKIFHKIVKKIRKNKKQSLQLLNFQKKKYNNNSSSSNVLQLSLILREGETRKILNEDGLIEMLKTFSEFEVNIYRFSQLTLQKQIEIIDQTDVFITMHGAALTHLLFLKKNSFVVELFPYAFKKKIYSNLSKILSLNYLSWQNSDIKKSVLNFDIVKNNRLTFMPKKLIMQLPINWFNMDSKNYWRNQDTLINLDEVKYILKNNLLETFKNKNQNSDVRYFIYLPWEQLNNQIIGLKSACAISNFLNRTLVIPDLGFRNPNSNTHKKLPSDFVFYKPADYIWKNIDRYLNSTNLLSLPCKQISLQNFKSLNKDLSINNIMYNHLSDETTSINQVKDYFQHVLKLKFNDIVFNPSIYYQLTKQEIFNFYGNNNQRVLAVSSMFWHYDFGYKQVFPLKNFHNYLHYGNENENLVVSDNLYEQISVGITYSERLMDLGGRLIKNIFKDVEEMNHQEYLSIHIRSGDYLEKCSKIFENLSCFINSTALIMENIEKHFDGHLINGGILYISTNEENFREVFKDLHVDFGGKFKKVLFLEDLLEDSEVDEGIEDNINLFDDNNKTINEIKDLVYEQDEEEKFGELPLRMDLDKLDQSILDQIICVNSKGFIGNYHSSFSRSIIENRIFKNKSWNVF</sequence>
<feature type="domain" description="Glycosyltransferase 61 catalytic" evidence="4">
    <location>
        <begin position="502"/>
        <end position="618"/>
    </location>
</feature>
<proteinExistence type="inferred from homology"/>
<evidence type="ECO:0000313" key="5">
    <source>
        <dbReference type="EMBL" id="KAJ3214924.1"/>
    </source>
</evidence>
<evidence type="ECO:0000256" key="1">
    <source>
        <dbReference type="ARBA" id="ARBA00006484"/>
    </source>
</evidence>
<dbReference type="SUPFAM" id="SSF51735">
    <property type="entry name" value="NAD(P)-binding Rossmann-fold domains"/>
    <property type="match status" value="1"/>
</dbReference>
<dbReference type="CDD" id="cd05233">
    <property type="entry name" value="SDR_c"/>
    <property type="match status" value="1"/>
</dbReference>
<dbReference type="CDD" id="cd11296">
    <property type="entry name" value="O-FucT_like"/>
    <property type="match status" value="1"/>
</dbReference>
<protein>
    <recommendedName>
        <fullName evidence="4">Glycosyltransferase 61 catalytic domain-containing protein</fullName>
    </recommendedName>
</protein>
<dbReference type="Gene3D" id="3.40.50.11350">
    <property type="match status" value="1"/>
</dbReference>
<accession>A0AAD5TY08</accession>
<gene>
    <name evidence="5" type="ORF">HK099_006612</name>
</gene>
<evidence type="ECO:0000259" key="4">
    <source>
        <dbReference type="Pfam" id="PF04577"/>
    </source>
</evidence>